<protein>
    <submittedName>
        <fullName evidence="1">Cytochrome C</fullName>
    </submittedName>
</protein>
<accession>A0A2J0YZX6</accession>
<evidence type="ECO:0000313" key="2">
    <source>
        <dbReference type="Proteomes" id="UP000231987"/>
    </source>
</evidence>
<dbReference type="AlphaFoldDB" id="A0A2J0YZX6"/>
<proteinExistence type="predicted"/>
<dbReference type="InterPro" id="IPR009056">
    <property type="entry name" value="Cyt_c-like_dom"/>
</dbReference>
<dbReference type="EMBL" id="NJGD01000008">
    <property type="protein sequence ID" value="PJR13820.1"/>
    <property type="molecule type" value="Genomic_DNA"/>
</dbReference>
<dbReference type="Gene3D" id="1.10.760.10">
    <property type="entry name" value="Cytochrome c-like domain"/>
    <property type="match status" value="1"/>
</dbReference>
<evidence type="ECO:0000313" key="1">
    <source>
        <dbReference type="EMBL" id="PJR13820.1"/>
    </source>
</evidence>
<gene>
    <name evidence="1" type="ORF">CEJ86_18855</name>
</gene>
<dbReference type="Proteomes" id="UP000231987">
    <property type="component" value="Unassembled WGS sequence"/>
</dbReference>
<dbReference type="GO" id="GO:0009055">
    <property type="term" value="F:electron transfer activity"/>
    <property type="evidence" value="ECO:0007669"/>
    <property type="project" value="InterPro"/>
</dbReference>
<comment type="caution">
    <text evidence="1">The sequence shown here is derived from an EMBL/GenBank/DDBJ whole genome shotgun (WGS) entry which is preliminary data.</text>
</comment>
<dbReference type="SUPFAM" id="SSF46626">
    <property type="entry name" value="Cytochrome c"/>
    <property type="match status" value="1"/>
</dbReference>
<dbReference type="RefSeq" id="WP_018096746.1">
    <property type="nucleotide sequence ID" value="NZ_CP141212.1"/>
</dbReference>
<name>A0A2J0YZX6_RHIML</name>
<organism evidence="1 2">
    <name type="scientific">Rhizobium meliloti</name>
    <name type="common">Ensifer meliloti</name>
    <name type="synonym">Sinorhizobium meliloti</name>
    <dbReference type="NCBI Taxonomy" id="382"/>
    <lineage>
        <taxon>Bacteria</taxon>
        <taxon>Pseudomonadati</taxon>
        <taxon>Pseudomonadota</taxon>
        <taxon>Alphaproteobacteria</taxon>
        <taxon>Hyphomicrobiales</taxon>
        <taxon>Rhizobiaceae</taxon>
        <taxon>Sinorhizobium/Ensifer group</taxon>
        <taxon>Sinorhizobium</taxon>
    </lineage>
</organism>
<dbReference type="GO" id="GO:0020037">
    <property type="term" value="F:heme binding"/>
    <property type="evidence" value="ECO:0007669"/>
    <property type="project" value="InterPro"/>
</dbReference>
<sequence length="113" mass="11789">MTYASSRRIAAVLTCVTIGLSTITASAEEDKLALGKEIFLERSEPQCALCHTLADAEAVGEVGPNLDELAPDAERVSTAVINGIGPMPANEILTDEEIEAVALYVSTVAGKAE</sequence>
<dbReference type="PROSITE" id="PS51007">
    <property type="entry name" value="CYTC"/>
    <property type="match status" value="1"/>
</dbReference>
<dbReference type="Pfam" id="PF13442">
    <property type="entry name" value="Cytochrome_CBB3"/>
    <property type="match status" value="1"/>
</dbReference>
<dbReference type="InterPro" id="IPR036909">
    <property type="entry name" value="Cyt_c-like_dom_sf"/>
</dbReference>
<reference evidence="1 2" key="1">
    <citation type="submission" date="2017-06" db="EMBL/GenBank/DDBJ databases">
        <title>Ensifer strains isolated from leguminous trees and herbs display diverse denitrification phenotypes with some acting as strong N2O sinks.</title>
        <authorList>
            <person name="Woliy K."/>
            <person name="Mania D."/>
            <person name="Bakken L.R."/>
            <person name="Frostegard A."/>
        </authorList>
    </citation>
    <scope>NUCLEOTIDE SEQUENCE [LARGE SCALE GENOMIC DNA]</scope>
    <source>
        <strain evidence="1 2">AC50a</strain>
    </source>
</reference>